<dbReference type="InterPro" id="IPR001611">
    <property type="entry name" value="Leu-rich_rpt"/>
</dbReference>
<accession>A0A6N2K968</accession>
<dbReference type="AlphaFoldDB" id="A0A6N2K968"/>
<dbReference type="EMBL" id="CAADRP010000213">
    <property type="protein sequence ID" value="VFU24955.1"/>
    <property type="molecule type" value="Genomic_DNA"/>
</dbReference>
<dbReference type="Gene3D" id="3.80.10.10">
    <property type="entry name" value="Ribonuclease Inhibitor"/>
    <property type="match status" value="1"/>
</dbReference>
<name>A0A6N2K968_SALVM</name>
<evidence type="ECO:0008006" key="2">
    <source>
        <dbReference type="Google" id="ProtNLM"/>
    </source>
</evidence>
<protein>
    <recommendedName>
        <fullName evidence="2">Leucine-rich repeat-containing N-terminal plant-type domain-containing protein</fullName>
    </recommendedName>
</protein>
<reference evidence="1" key="1">
    <citation type="submission" date="2019-03" db="EMBL/GenBank/DDBJ databases">
        <authorList>
            <person name="Mank J."/>
            <person name="Almeida P."/>
        </authorList>
    </citation>
    <scope>NUCLEOTIDE SEQUENCE</scope>
    <source>
        <strain evidence="1">78183</strain>
    </source>
</reference>
<dbReference type="SUPFAM" id="SSF52058">
    <property type="entry name" value="L domain-like"/>
    <property type="match status" value="1"/>
</dbReference>
<gene>
    <name evidence="1" type="ORF">SVIM_LOCUS52719</name>
</gene>
<evidence type="ECO:0000313" key="1">
    <source>
        <dbReference type="EMBL" id="VFU24955.1"/>
    </source>
</evidence>
<sequence length="126" mass="13788">MNLCNDTVLPPKQEDNKVVCNCSFPGGVCHVVAISLWANYLSGNIPPEWADTKLEFLTLSANNLSGELPLALANLIRLKEICISLLSKFLDSVFSFRANAVGLAGITSLEEYLNLFRAGNNLMHCM</sequence>
<dbReference type="Pfam" id="PF00560">
    <property type="entry name" value="LRR_1"/>
    <property type="match status" value="1"/>
</dbReference>
<dbReference type="InterPro" id="IPR032675">
    <property type="entry name" value="LRR_dom_sf"/>
</dbReference>
<organism evidence="1">
    <name type="scientific">Salix viminalis</name>
    <name type="common">Common osier</name>
    <name type="synonym">Basket willow</name>
    <dbReference type="NCBI Taxonomy" id="40686"/>
    <lineage>
        <taxon>Eukaryota</taxon>
        <taxon>Viridiplantae</taxon>
        <taxon>Streptophyta</taxon>
        <taxon>Embryophyta</taxon>
        <taxon>Tracheophyta</taxon>
        <taxon>Spermatophyta</taxon>
        <taxon>Magnoliopsida</taxon>
        <taxon>eudicotyledons</taxon>
        <taxon>Gunneridae</taxon>
        <taxon>Pentapetalae</taxon>
        <taxon>rosids</taxon>
        <taxon>fabids</taxon>
        <taxon>Malpighiales</taxon>
        <taxon>Salicaceae</taxon>
        <taxon>Saliceae</taxon>
        <taxon>Salix</taxon>
    </lineage>
</organism>
<proteinExistence type="predicted"/>